<protein>
    <submittedName>
        <fullName evidence="1">Uncharacterized protein</fullName>
    </submittedName>
</protein>
<dbReference type="Proteomes" id="UP001233999">
    <property type="component" value="Unassembled WGS sequence"/>
</dbReference>
<gene>
    <name evidence="1" type="ORF">L9F63_009143</name>
</gene>
<feature type="non-terminal residue" evidence="1">
    <location>
        <position position="1"/>
    </location>
</feature>
<sequence>MLDFKCKLRVITHKTQRLEKRLRENTVMSDGDIKRLQYVKDITKLNVEDRWKLYRHWISILKERLLEKFRSLEQIFNSDAKEYQDACQKLDLEIMKDSHVIGMTTTFAARCRNLLKDLQPKI</sequence>
<evidence type="ECO:0000313" key="1">
    <source>
        <dbReference type="EMBL" id="KAJ9573483.1"/>
    </source>
</evidence>
<comment type="caution">
    <text evidence="1">The sequence shown here is derived from an EMBL/GenBank/DDBJ whole genome shotgun (WGS) entry which is preliminary data.</text>
</comment>
<accession>A0AAD7Z3H4</accession>
<keyword evidence="2" id="KW-1185">Reference proteome</keyword>
<reference evidence="1" key="2">
    <citation type="submission" date="2023-05" db="EMBL/GenBank/DDBJ databases">
        <authorList>
            <person name="Fouks B."/>
        </authorList>
    </citation>
    <scope>NUCLEOTIDE SEQUENCE</scope>
    <source>
        <strain evidence="1">Stay&amp;Tobe</strain>
        <tissue evidence="1">Testes</tissue>
    </source>
</reference>
<reference evidence="1" key="1">
    <citation type="journal article" date="2023" name="IScience">
        <title>Live-bearing cockroach genome reveals convergent evolutionary mechanisms linked to viviparity in insects and beyond.</title>
        <authorList>
            <person name="Fouks B."/>
            <person name="Harrison M.C."/>
            <person name="Mikhailova A.A."/>
            <person name="Marchal E."/>
            <person name="English S."/>
            <person name="Carruthers M."/>
            <person name="Jennings E.C."/>
            <person name="Chiamaka E.L."/>
            <person name="Frigard R.A."/>
            <person name="Pippel M."/>
            <person name="Attardo G.M."/>
            <person name="Benoit J.B."/>
            <person name="Bornberg-Bauer E."/>
            <person name="Tobe S.S."/>
        </authorList>
    </citation>
    <scope>NUCLEOTIDE SEQUENCE</scope>
    <source>
        <strain evidence="1">Stay&amp;Tobe</strain>
    </source>
</reference>
<dbReference type="AlphaFoldDB" id="A0AAD7Z3H4"/>
<proteinExistence type="predicted"/>
<name>A0AAD7Z3H4_DIPPU</name>
<organism evidence="1 2">
    <name type="scientific">Diploptera punctata</name>
    <name type="common">Pacific beetle cockroach</name>
    <dbReference type="NCBI Taxonomy" id="6984"/>
    <lineage>
        <taxon>Eukaryota</taxon>
        <taxon>Metazoa</taxon>
        <taxon>Ecdysozoa</taxon>
        <taxon>Arthropoda</taxon>
        <taxon>Hexapoda</taxon>
        <taxon>Insecta</taxon>
        <taxon>Pterygota</taxon>
        <taxon>Neoptera</taxon>
        <taxon>Polyneoptera</taxon>
        <taxon>Dictyoptera</taxon>
        <taxon>Blattodea</taxon>
        <taxon>Blaberoidea</taxon>
        <taxon>Blaberidae</taxon>
        <taxon>Diplopterinae</taxon>
        <taxon>Diploptera</taxon>
    </lineage>
</organism>
<evidence type="ECO:0000313" key="2">
    <source>
        <dbReference type="Proteomes" id="UP001233999"/>
    </source>
</evidence>
<dbReference type="EMBL" id="JASPKZ010010698">
    <property type="protein sequence ID" value="KAJ9573483.1"/>
    <property type="molecule type" value="Genomic_DNA"/>
</dbReference>